<dbReference type="RefSeq" id="WP_379879923.1">
    <property type="nucleotide sequence ID" value="NZ_JBHPON010000001.1"/>
</dbReference>
<dbReference type="Proteomes" id="UP001596116">
    <property type="component" value="Unassembled WGS sequence"/>
</dbReference>
<dbReference type="InterPro" id="IPR019133">
    <property type="entry name" value="MIC60"/>
</dbReference>
<gene>
    <name evidence="8" type="ORF">ACFMB1_04225</name>
</gene>
<proteinExistence type="predicted"/>
<accession>A0ABW1KUJ2</accession>
<feature type="compositionally biased region" description="Acidic residues" evidence="6">
    <location>
        <begin position="215"/>
        <end position="234"/>
    </location>
</feature>
<evidence type="ECO:0000313" key="9">
    <source>
        <dbReference type="Proteomes" id="UP001596116"/>
    </source>
</evidence>
<comment type="subcellular location">
    <subcellularLocation>
        <location evidence="1">Membrane</location>
    </subcellularLocation>
</comment>
<keyword evidence="2 7" id="KW-0812">Transmembrane</keyword>
<name>A0ABW1KUJ2_9PROT</name>
<feature type="compositionally biased region" description="Acidic residues" evidence="6">
    <location>
        <begin position="126"/>
        <end position="138"/>
    </location>
</feature>
<evidence type="ECO:0000256" key="3">
    <source>
        <dbReference type="ARBA" id="ARBA00022989"/>
    </source>
</evidence>
<feature type="coiled-coil region" evidence="5">
    <location>
        <begin position="272"/>
        <end position="352"/>
    </location>
</feature>
<keyword evidence="5" id="KW-0175">Coiled coil</keyword>
<evidence type="ECO:0000256" key="7">
    <source>
        <dbReference type="SAM" id="Phobius"/>
    </source>
</evidence>
<evidence type="ECO:0000256" key="6">
    <source>
        <dbReference type="SAM" id="MobiDB-lite"/>
    </source>
</evidence>
<dbReference type="EMBL" id="JBHPON010000001">
    <property type="protein sequence ID" value="MFC6034736.1"/>
    <property type="molecule type" value="Genomic_DNA"/>
</dbReference>
<evidence type="ECO:0000256" key="4">
    <source>
        <dbReference type="ARBA" id="ARBA00023136"/>
    </source>
</evidence>
<evidence type="ECO:0000256" key="2">
    <source>
        <dbReference type="ARBA" id="ARBA00022692"/>
    </source>
</evidence>
<reference evidence="8 9" key="1">
    <citation type="submission" date="2024-09" db="EMBL/GenBank/DDBJ databases">
        <authorList>
            <person name="Zhang Z.-H."/>
        </authorList>
    </citation>
    <scope>NUCLEOTIDE SEQUENCE [LARGE SCALE GENOMIC DNA]</scope>
    <source>
        <strain evidence="8 9">HHTR114</strain>
    </source>
</reference>
<evidence type="ECO:0000256" key="5">
    <source>
        <dbReference type="SAM" id="Coils"/>
    </source>
</evidence>
<keyword evidence="3 7" id="KW-1133">Transmembrane helix</keyword>
<dbReference type="Pfam" id="PF09731">
    <property type="entry name" value="Mitofilin"/>
    <property type="match status" value="1"/>
</dbReference>
<feature type="compositionally biased region" description="Acidic residues" evidence="6">
    <location>
        <begin position="154"/>
        <end position="163"/>
    </location>
</feature>
<keyword evidence="9" id="KW-1185">Reference proteome</keyword>
<feature type="region of interest" description="Disordered" evidence="6">
    <location>
        <begin position="110"/>
        <end position="272"/>
    </location>
</feature>
<protein>
    <submittedName>
        <fullName evidence="8">Mitofilin family membrane protein</fullName>
    </submittedName>
</protein>
<feature type="region of interest" description="Disordered" evidence="6">
    <location>
        <begin position="1"/>
        <end position="64"/>
    </location>
</feature>
<sequence length="516" mass="54166">MTQNGDAQDKKDEDSLPEVEAELVSKTPPVEDAFEDDAPADQAPPDAHESNPGDGDGDNGGKRKSTLTPGVMLFLAFVVVALIAFAVWRVQMKPVSDGAAVTAPPVEETAPAISEAQDDSTVASEPETESEAAPEADTPETPQQKIENLAADDLAPEPFEEAAGETGEQSGGFLPPVTEAGGSKISNSVEEGAKEAMRQFGEAEAVQDKNPPTDEAAEAVATDDAEVAGDEAQEDLSVAPVSEPSEDVAHEAETDADTEVAVSPETSAEDEAVAMQSEMESMRAAFEEERAELAAALESARRINTDQNDELQDMLETLQLANAREEALKQEIATMRSEMEKLRREGATLSRQHMKASYALAALSRAVDQGAPFTEELAVLAEFEPSATAALETHAQTGVKSDVQLRENFDAAARRALAAAGQAEAGGGLSGIMARAKSLISVRPAVPMDGDDPGAILSRAENALEQGEIGFALLQLEDLPLPAQEAMAGWIANARARAEAQAAIARLTVQLSGDAE</sequence>
<feature type="transmembrane region" description="Helical" evidence="7">
    <location>
        <begin position="71"/>
        <end position="88"/>
    </location>
</feature>
<evidence type="ECO:0000256" key="1">
    <source>
        <dbReference type="ARBA" id="ARBA00004370"/>
    </source>
</evidence>
<evidence type="ECO:0000313" key="8">
    <source>
        <dbReference type="EMBL" id="MFC6034736.1"/>
    </source>
</evidence>
<keyword evidence="4 7" id="KW-0472">Membrane</keyword>
<organism evidence="8 9">
    <name type="scientific">Hyphococcus aureus</name>
    <dbReference type="NCBI Taxonomy" id="2666033"/>
    <lineage>
        <taxon>Bacteria</taxon>
        <taxon>Pseudomonadati</taxon>
        <taxon>Pseudomonadota</taxon>
        <taxon>Alphaproteobacteria</taxon>
        <taxon>Parvularculales</taxon>
        <taxon>Parvularculaceae</taxon>
        <taxon>Hyphococcus</taxon>
    </lineage>
</organism>
<comment type="caution">
    <text evidence="8">The sequence shown here is derived from an EMBL/GenBank/DDBJ whole genome shotgun (WGS) entry which is preliminary data.</text>
</comment>